<name>B9TH98_RICCO</name>
<evidence type="ECO:0000313" key="2">
    <source>
        <dbReference type="Proteomes" id="UP000008311"/>
    </source>
</evidence>
<dbReference type="Proteomes" id="UP000008311">
    <property type="component" value="Unassembled WGS sequence"/>
</dbReference>
<accession>B9TH98</accession>
<reference evidence="2" key="1">
    <citation type="journal article" date="2010" name="Nat. Biotechnol.">
        <title>Draft genome sequence of the oilseed species Ricinus communis.</title>
        <authorList>
            <person name="Chan A.P."/>
            <person name="Crabtree J."/>
            <person name="Zhao Q."/>
            <person name="Lorenzi H."/>
            <person name="Orvis J."/>
            <person name="Puiu D."/>
            <person name="Melake-Berhan A."/>
            <person name="Jones K.M."/>
            <person name="Redman J."/>
            <person name="Chen G."/>
            <person name="Cahoon E.B."/>
            <person name="Gedil M."/>
            <person name="Stanke M."/>
            <person name="Haas B.J."/>
            <person name="Wortman J.R."/>
            <person name="Fraser-Liggett C.M."/>
            <person name="Ravel J."/>
            <person name="Rabinowicz P.D."/>
        </authorList>
    </citation>
    <scope>NUCLEOTIDE SEQUENCE [LARGE SCALE GENOMIC DNA]</scope>
    <source>
        <strain evidence="2">cv. Hale</strain>
    </source>
</reference>
<protein>
    <submittedName>
        <fullName evidence="1">Uncharacterized protein</fullName>
    </submittedName>
</protein>
<keyword evidence="2" id="KW-1185">Reference proteome</keyword>
<evidence type="ECO:0000313" key="1">
    <source>
        <dbReference type="EMBL" id="EEF24766.1"/>
    </source>
</evidence>
<dbReference type="EMBL" id="EQ981340">
    <property type="protein sequence ID" value="EEF24766.1"/>
    <property type="molecule type" value="Genomic_DNA"/>
</dbReference>
<organism evidence="1 2">
    <name type="scientific">Ricinus communis</name>
    <name type="common">Castor bean</name>
    <dbReference type="NCBI Taxonomy" id="3988"/>
    <lineage>
        <taxon>Eukaryota</taxon>
        <taxon>Viridiplantae</taxon>
        <taxon>Streptophyta</taxon>
        <taxon>Embryophyta</taxon>
        <taxon>Tracheophyta</taxon>
        <taxon>Spermatophyta</taxon>
        <taxon>Magnoliopsida</taxon>
        <taxon>eudicotyledons</taxon>
        <taxon>Gunneridae</taxon>
        <taxon>Pentapetalae</taxon>
        <taxon>rosids</taxon>
        <taxon>fabids</taxon>
        <taxon>Malpighiales</taxon>
        <taxon>Euphorbiaceae</taxon>
        <taxon>Acalyphoideae</taxon>
        <taxon>Acalypheae</taxon>
        <taxon>Ricinus</taxon>
    </lineage>
</organism>
<dbReference type="InParanoid" id="B9TH98"/>
<sequence>VLSECSEECDARDFANGARRCLFKENVPRRSLFFLLASLAVLLSFAEALRSDRSEILTSLMKFFRKTLFSLAD</sequence>
<feature type="non-terminal residue" evidence="1">
    <location>
        <position position="1"/>
    </location>
</feature>
<proteinExistence type="predicted"/>
<dbReference type="AlphaFoldDB" id="B9TH98"/>
<gene>
    <name evidence="1" type="ORF">RCOM_2082950</name>
</gene>